<organism evidence="3 4">
    <name type="scientific">Mycobacterium syngnathidarum</name>
    <dbReference type="NCBI Taxonomy" id="1908205"/>
    <lineage>
        <taxon>Bacteria</taxon>
        <taxon>Bacillati</taxon>
        <taxon>Actinomycetota</taxon>
        <taxon>Actinomycetes</taxon>
        <taxon>Mycobacteriales</taxon>
        <taxon>Mycobacteriaceae</taxon>
        <taxon>Mycobacterium</taxon>
    </lineage>
</organism>
<feature type="chain" id="PRO_5030033324" description="DUF4333 domain-containing protein" evidence="2">
    <location>
        <begin position="31"/>
        <end position="146"/>
    </location>
</feature>
<proteinExistence type="predicted"/>
<evidence type="ECO:0000313" key="4">
    <source>
        <dbReference type="Proteomes" id="UP000179636"/>
    </source>
</evidence>
<dbReference type="Proteomes" id="UP000179636">
    <property type="component" value="Unassembled WGS sequence"/>
</dbReference>
<reference evidence="3 4" key="1">
    <citation type="submission" date="2016-10" db="EMBL/GenBank/DDBJ databases">
        <title>Evaluation of Human, Animal and Environmental Mycobacterium chelonae Isolates by Core Genome Phylogenomic Analysis, Targeted Gene Comparison, and Anti-microbial Susceptibility Patterns: A Tale of Mistaken Identities.</title>
        <authorList>
            <person name="Fogelson S.B."/>
            <person name="Camus A.C."/>
            <person name="Lorenz W."/>
            <person name="Vasireddy R."/>
            <person name="Vasireddy S."/>
            <person name="Smith T."/>
            <person name="Brown-Elliott B.A."/>
            <person name="Wallace R.J.Jr."/>
            <person name="Hasan N.A."/>
            <person name="Reischl U."/>
            <person name="Sanchez S."/>
        </authorList>
    </citation>
    <scope>NUCLEOTIDE SEQUENCE [LARGE SCALE GENOMIC DNA]</scope>
    <source>
        <strain evidence="3 4">24999</strain>
    </source>
</reference>
<protein>
    <recommendedName>
        <fullName evidence="5">DUF4333 domain-containing protein</fullName>
    </recommendedName>
</protein>
<feature type="signal peptide" evidence="2">
    <location>
        <begin position="1"/>
        <end position="30"/>
    </location>
</feature>
<evidence type="ECO:0000256" key="1">
    <source>
        <dbReference type="SAM" id="MobiDB-lite"/>
    </source>
</evidence>
<name>A0A1S1JSZ1_9MYCO</name>
<dbReference type="RefSeq" id="WP_070946913.1">
    <property type="nucleotide sequence ID" value="NZ_MLCL01000087.1"/>
</dbReference>
<accession>A0A1Q9W4P6</accession>
<evidence type="ECO:0008006" key="5">
    <source>
        <dbReference type="Google" id="ProtNLM"/>
    </source>
</evidence>
<dbReference type="EMBL" id="MLHV01000041">
    <property type="protein sequence ID" value="OHT89985.1"/>
    <property type="molecule type" value="Genomic_DNA"/>
</dbReference>
<keyword evidence="2" id="KW-0732">Signal</keyword>
<sequence length="146" mass="14697">MKIAIGFGSVIGVSAAGFALAVAGAGAAQAAPDVVGQTYSDAASAIEDSGGSVHVAVTVGSRLSRDECIVTSAWTVRQLVPQTSDTYYEYKEDVTQVALNCDGDHATETHPGASVGSPAGREAKAAEDEAAAAEQEPIAEASTPDE</sequence>
<feature type="compositionally biased region" description="Low complexity" evidence="1">
    <location>
        <begin position="132"/>
        <end position="146"/>
    </location>
</feature>
<evidence type="ECO:0000313" key="3">
    <source>
        <dbReference type="EMBL" id="OHT89985.1"/>
    </source>
</evidence>
<keyword evidence="4" id="KW-1185">Reference proteome</keyword>
<dbReference type="AlphaFoldDB" id="A0A1S1JSZ1"/>
<evidence type="ECO:0000256" key="2">
    <source>
        <dbReference type="SAM" id="SignalP"/>
    </source>
</evidence>
<accession>A0A1S1JSZ1</accession>
<comment type="caution">
    <text evidence="3">The sequence shown here is derived from an EMBL/GenBank/DDBJ whole genome shotgun (WGS) entry which is preliminary data.</text>
</comment>
<feature type="region of interest" description="Disordered" evidence="1">
    <location>
        <begin position="103"/>
        <end position="146"/>
    </location>
</feature>
<dbReference type="OrthoDB" id="4735156at2"/>
<gene>
    <name evidence="3" type="ORF">BKG61_27510</name>
</gene>